<sequence length="377" mass="41796">MSHIYNWSLTASENAGADSLINWSEGQSPHTVNNSARGMMQRVREYLSDIGGALDSHFEIDHHQQQTTIGLTSSSSLSRYSNGLSLRFKAKESNVGVTTIRLNNLGGQSVYKASETGVTAVVGGEIQRGCAYTLVYDEEISGWQLLNPTLRKVFDFHRLPTGFIGTFAMESLPEGWLPCDGRSYSRDKYRTLFATIGTMWGSGDETTFNVPDLRGMFLRGFDYSGFVDHGRIFGSVQQCSLRNHEHSIGFSPPVESSGRRKRSIVVDYTFAHVTDTVPHGSSQDEECIGLSGDALARCNEAFEREVVLAPELPSLNEGKVYTLHPFFLRHGDTIKTYRIPKRGGEDLGMHDHIIMMDSFGGAETRPLNMSIVYGIKS</sequence>
<gene>
    <name evidence="2" type="ORF">ABID23_001498</name>
</gene>
<organism evidence="2 3">
    <name type="scientific">Bartonella silvatica</name>
    <dbReference type="NCBI Taxonomy" id="357760"/>
    <lineage>
        <taxon>Bacteria</taxon>
        <taxon>Pseudomonadati</taxon>
        <taxon>Pseudomonadota</taxon>
        <taxon>Alphaproteobacteria</taxon>
        <taxon>Hyphomicrobiales</taxon>
        <taxon>Bartonellaceae</taxon>
        <taxon>Bartonella</taxon>
    </lineage>
</organism>
<evidence type="ECO:0000313" key="2">
    <source>
        <dbReference type="EMBL" id="MET3590390.1"/>
    </source>
</evidence>
<reference evidence="2 3" key="1">
    <citation type="submission" date="2024-06" db="EMBL/GenBank/DDBJ databases">
        <title>Genomic Encyclopedia of Type Strains, Phase IV (KMG-IV): sequencing the most valuable type-strain genomes for metagenomic binning, comparative biology and taxonomic classification.</title>
        <authorList>
            <person name="Goeker M."/>
        </authorList>
    </citation>
    <scope>NUCLEOTIDE SEQUENCE [LARGE SCALE GENOMIC DNA]</scope>
    <source>
        <strain evidence="2 3">DSM 23649</strain>
    </source>
</reference>
<protein>
    <submittedName>
        <fullName evidence="2">Microcystin-dependent protein</fullName>
    </submittedName>
</protein>
<dbReference type="Proteomes" id="UP001549086">
    <property type="component" value="Unassembled WGS sequence"/>
</dbReference>
<dbReference type="InterPro" id="IPR037053">
    <property type="entry name" value="Phage_tail_collar_dom_sf"/>
</dbReference>
<evidence type="ECO:0000259" key="1">
    <source>
        <dbReference type="Pfam" id="PF07484"/>
    </source>
</evidence>
<dbReference type="InterPro" id="IPR011083">
    <property type="entry name" value="Phage_tail_collar_dom"/>
</dbReference>
<evidence type="ECO:0000313" key="3">
    <source>
        <dbReference type="Proteomes" id="UP001549086"/>
    </source>
</evidence>
<dbReference type="EMBL" id="JBEPLI010000024">
    <property type="protein sequence ID" value="MET3590390.1"/>
    <property type="molecule type" value="Genomic_DNA"/>
</dbReference>
<feature type="domain" description="Phage tail collar" evidence="1">
    <location>
        <begin position="162"/>
        <end position="217"/>
    </location>
</feature>
<keyword evidence="3" id="KW-1185">Reference proteome</keyword>
<dbReference type="RefSeq" id="WP_354190683.1">
    <property type="nucleotide sequence ID" value="NZ_JBEPLI010000024.1"/>
</dbReference>
<comment type="caution">
    <text evidence="2">The sequence shown here is derived from an EMBL/GenBank/DDBJ whole genome shotgun (WGS) entry which is preliminary data.</text>
</comment>
<dbReference type="Pfam" id="PF07484">
    <property type="entry name" value="Collar"/>
    <property type="match status" value="1"/>
</dbReference>
<proteinExistence type="predicted"/>
<dbReference type="SUPFAM" id="SSF88874">
    <property type="entry name" value="Receptor-binding domain of short tail fibre protein gp12"/>
    <property type="match status" value="1"/>
</dbReference>
<name>A0ABV2HIN4_9HYPH</name>
<dbReference type="Gene3D" id="3.90.1340.10">
    <property type="entry name" value="Phage tail collar domain"/>
    <property type="match status" value="1"/>
</dbReference>
<accession>A0ABV2HIN4</accession>